<dbReference type="PROSITE" id="PS51186">
    <property type="entry name" value="GNAT"/>
    <property type="match status" value="1"/>
</dbReference>
<feature type="domain" description="N-acetyltransferase" evidence="1">
    <location>
        <begin position="4"/>
        <end position="147"/>
    </location>
</feature>
<proteinExistence type="predicted"/>
<dbReference type="InterPro" id="IPR000182">
    <property type="entry name" value="GNAT_dom"/>
</dbReference>
<dbReference type="EMBL" id="CP147247">
    <property type="protein sequence ID" value="WYJ88955.1"/>
    <property type="molecule type" value="Genomic_DNA"/>
</dbReference>
<dbReference type="GO" id="GO:0016747">
    <property type="term" value="F:acyltransferase activity, transferring groups other than amino-acyl groups"/>
    <property type="evidence" value="ECO:0007669"/>
    <property type="project" value="InterPro"/>
</dbReference>
<evidence type="ECO:0000313" key="4">
    <source>
        <dbReference type="Proteomes" id="UP000195141"/>
    </source>
</evidence>
<organism evidence="2">
    <name type="scientific">Candidatus Enterococcus clewellii</name>
    <dbReference type="NCBI Taxonomy" id="1834193"/>
    <lineage>
        <taxon>Bacteria</taxon>
        <taxon>Bacillati</taxon>
        <taxon>Bacillota</taxon>
        <taxon>Bacilli</taxon>
        <taxon>Lactobacillales</taxon>
        <taxon>Enterococcaceae</taxon>
        <taxon>Enterococcus</taxon>
    </lineage>
</organism>
<dbReference type="AlphaFoldDB" id="A0A242KCK0"/>
<dbReference type="Pfam" id="PF00583">
    <property type="entry name" value="Acetyltransf_1"/>
    <property type="match status" value="1"/>
</dbReference>
<evidence type="ECO:0000313" key="2">
    <source>
        <dbReference type="EMBL" id="OTP18891.1"/>
    </source>
</evidence>
<dbReference type="SUPFAM" id="SSF55729">
    <property type="entry name" value="Acyl-CoA N-acyltransferases (Nat)"/>
    <property type="match status" value="1"/>
</dbReference>
<reference evidence="3" key="2">
    <citation type="submission" date="2017-05" db="EMBL/GenBank/DDBJ databases">
        <authorList>
            <consortium name="The Broad Institute Genomics Platform"/>
            <consortium name="The Broad Institute Genomic Center for Infectious Diseases"/>
            <person name="Earl A."/>
            <person name="Manson A."/>
            <person name="Schwartman J."/>
            <person name="Gilmore M."/>
            <person name="Abouelleil A."/>
            <person name="Cao P."/>
            <person name="Chapman S."/>
            <person name="Cusick C."/>
            <person name="Shea T."/>
            <person name="Young S."/>
            <person name="Neafsey D."/>
            <person name="Nusbaum C."/>
            <person name="Birren B."/>
        </authorList>
    </citation>
    <scope>NUCLEOTIDE SEQUENCE</scope>
    <source>
        <strain evidence="3">9E7_DIV0242</strain>
    </source>
</reference>
<dbReference type="OrthoDB" id="9789053at2"/>
<reference evidence="2" key="1">
    <citation type="submission" date="2017-05" db="EMBL/GenBank/DDBJ databases">
        <title>The Genome Sequence of Enterococcus sp. 9E7_DIV0242.</title>
        <authorList>
            <consortium name="The Broad Institute Genomics Platform"/>
            <consortium name="The Broad Institute Genomic Center for Infectious Diseases"/>
            <person name="Earl A."/>
            <person name="Manson A."/>
            <person name="Schwartman J."/>
            <person name="Gilmore M."/>
            <person name="Abouelleil A."/>
            <person name="Cao P."/>
            <person name="Chapman S."/>
            <person name="Cusick C."/>
            <person name="Shea T."/>
            <person name="Young S."/>
            <person name="Neafsey D."/>
            <person name="Nusbaum C."/>
            <person name="Birren B."/>
        </authorList>
    </citation>
    <scope>NUCLEOTIDE SEQUENCE [LARGE SCALE GENOMIC DNA]</scope>
    <source>
        <strain evidence="2">9E7_DIV0242</strain>
    </source>
</reference>
<keyword evidence="4" id="KW-1185">Reference proteome</keyword>
<dbReference type="CDD" id="cd04301">
    <property type="entry name" value="NAT_SF"/>
    <property type="match status" value="1"/>
</dbReference>
<evidence type="ECO:0000259" key="1">
    <source>
        <dbReference type="PROSITE" id="PS51186"/>
    </source>
</evidence>
<reference evidence="3" key="3">
    <citation type="submission" date="2024-03" db="EMBL/GenBank/DDBJ databases">
        <title>The Genome Sequence of Enterococcus sp. DIV0242b.</title>
        <authorList>
            <consortium name="The Broad Institute Genomics Platform"/>
            <consortium name="The Broad Institute Microbial Omics Core"/>
            <consortium name="The Broad Institute Genomic Center for Infectious Diseases"/>
            <person name="Earl A."/>
            <person name="Manson A."/>
            <person name="Gilmore M."/>
            <person name="Schwartman J."/>
            <person name="Shea T."/>
            <person name="Abouelleil A."/>
            <person name="Cao P."/>
            <person name="Chapman S."/>
            <person name="Cusick C."/>
            <person name="Young S."/>
            <person name="Neafsey D."/>
            <person name="Nusbaum C."/>
            <person name="Birren B."/>
        </authorList>
    </citation>
    <scope>NUCLEOTIDE SEQUENCE</scope>
    <source>
        <strain evidence="3">9E7_DIV0242</strain>
    </source>
</reference>
<dbReference type="Proteomes" id="UP000195141">
    <property type="component" value="Chromosome"/>
</dbReference>
<evidence type="ECO:0000313" key="3">
    <source>
        <dbReference type="EMBL" id="WYJ88955.1"/>
    </source>
</evidence>
<dbReference type="Gene3D" id="3.40.630.30">
    <property type="match status" value="1"/>
</dbReference>
<name>A0A242KCK0_9ENTE</name>
<gene>
    <name evidence="3" type="ORF">A5888_000674</name>
    <name evidence="2" type="ORF">A5888_000705</name>
</gene>
<protein>
    <recommendedName>
        <fullName evidence="1">N-acetyltransferase domain-containing protein</fullName>
    </recommendedName>
</protein>
<sequence length="149" mass="17450">MDWQNVRPKDQAWQSIAKKIDEKEWEAAHYLAGTMRKEAFNDWEGVIAVFDQEELAGFCSYVKQDIVETLTYTPYIATVYVDPKYRGQHLSQALVSKAEEQLIVAGFSKVYIVSQHQGLYERMDYKKIGEAEDIFGRRMVVYRKELRNI</sequence>
<dbReference type="RefSeq" id="WP_086347822.1">
    <property type="nucleotide sequence ID" value="NZ_CP147247.1"/>
</dbReference>
<dbReference type="InterPro" id="IPR016181">
    <property type="entry name" value="Acyl_CoA_acyltransferase"/>
</dbReference>
<dbReference type="EMBL" id="NGMM01000001">
    <property type="protein sequence ID" value="OTP18891.1"/>
    <property type="molecule type" value="Genomic_DNA"/>
</dbReference>
<accession>A0A242KCK0</accession>